<gene>
    <name evidence="1" type="ORF">AgaP_AGAP009168</name>
</gene>
<protein>
    <submittedName>
        <fullName evidence="1">AGAP009168-PA</fullName>
    </submittedName>
</protein>
<reference evidence="1" key="3">
    <citation type="journal article" date="2004" name="Trends Parasitol.">
        <title>The Anopheles gambiae genome: an update.</title>
        <authorList>
            <person name="Mongin E."/>
            <person name="Louis C."/>
            <person name="Holt R.A."/>
            <person name="Birney E."/>
            <person name="Collins F.H."/>
        </authorList>
    </citation>
    <scope>NUCLEOTIDE SEQUENCE</scope>
    <source>
        <strain evidence="1">PEST</strain>
    </source>
</reference>
<accession>A0NG69</accession>
<evidence type="ECO:0000313" key="1">
    <source>
        <dbReference type="EMBL" id="EAU75964.1"/>
    </source>
</evidence>
<dbReference type="EMBL" id="AAAB01008984">
    <property type="protein sequence ID" value="EAU75964.1"/>
    <property type="molecule type" value="Genomic_DNA"/>
</dbReference>
<reference evidence="1" key="4">
    <citation type="journal article" date="2007" name="Genome Biol.">
        <title>Update of the Anopheles gambiae PEST genome assembly.</title>
        <authorList>
            <person name="Sharakhova M.V."/>
            <person name="Hammond M.P."/>
            <person name="Lobo N.F."/>
            <person name="Krzywinski J."/>
            <person name="Unger M.F."/>
            <person name="Hillenmeyer M.E."/>
            <person name="Bruggner R.V."/>
            <person name="Birney E."/>
            <person name="Collins F.H."/>
        </authorList>
    </citation>
    <scope>NUCLEOTIDE SEQUENCE</scope>
    <source>
        <strain evidence="1">PEST</strain>
    </source>
</reference>
<reference evidence="1" key="5">
    <citation type="submission" date="2011-05" db="EMBL/GenBank/DDBJ databases">
        <authorList>
            <consortium name="VectorBase"/>
        </authorList>
    </citation>
    <scope>NUCLEOTIDE SEQUENCE</scope>
    <source>
        <strain evidence="1">PEST</strain>
    </source>
</reference>
<dbReference type="PaxDb" id="7165-AGAP009168-PA"/>
<reference evidence="1" key="2">
    <citation type="submission" date="2002-03" db="EMBL/GenBank/DDBJ databases">
        <authorList>
            <consortium name="The Anopheles Genome Sequencing Consortium"/>
        </authorList>
    </citation>
    <scope>NUCLEOTIDE SEQUENCE</scope>
    <source>
        <strain evidence="1">PEST</strain>
    </source>
</reference>
<proteinExistence type="predicted"/>
<comment type="caution">
    <text evidence="1">The sequence shown here is derived from an EMBL/GenBank/DDBJ whole genome shotgun (WGS) entry which is preliminary data.</text>
</comment>
<feature type="non-terminal residue" evidence="1">
    <location>
        <position position="1"/>
    </location>
</feature>
<reference evidence="1" key="1">
    <citation type="journal article" date="2002" name="Science">
        <title>The genome sequence of the malaria mosquito Anopheles gambiae.</title>
        <authorList>
            <person name="Holt R.A."/>
            <person name="Subramanian G.M."/>
            <person name="Halpern A."/>
            <person name="Sutton G.G."/>
            <person name="Charlab R."/>
            <person name="Nusskern D.R."/>
            <person name="Wincker P."/>
            <person name="Clark A.G."/>
            <person name="Ribeiro J.M."/>
            <person name="Wides R."/>
            <person name="Salzberg S.L."/>
            <person name="Loftus B."/>
            <person name="Yandell M."/>
            <person name="Majoros W.H."/>
            <person name="Rusch D.B."/>
            <person name="Lai Z."/>
            <person name="Kraft C.L."/>
            <person name="Abril J.F."/>
            <person name="Anthouard V."/>
            <person name="Arensburger P."/>
            <person name="Atkinson P.W."/>
            <person name="Baden H."/>
            <person name="de Berardinis V."/>
            <person name="Baldwin D."/>
            <person name="Benes V."/>
            <person name="Biedler J."/>
            <person name="Blass C."/>
            <person name="Bolanos R."/>
            <person name="Boscus D."/>
            <person name="Barnstead M."/>
            <person name="Cai S."/>
            <person name="Center A."/>
            <person name="Chaturverdi K."/>
            <person name="Christophides G.K."/>
            <person name="Chrystal M.A."/>
            <person name="Clamp M."/>
            <person name="Cravchik A."/>
            <person name="Curwen V."/>
            <person name="Dana A."/>
            <person name="Delcher A."/>
            <person name="Dew I."/>
            <person name="Evans C.A."/>
            <person name="Flanigan M."/>
            <person name="Grundschober-Freimoser A."/>
            <person name="Friedli L."/>
            <person name="Gu Z."/>
            <person name="Guan P."/>
            <person name="Guigo R."/>
            <person name="Hillenmeyer M.E."/>
            <person name="Hladun S.L."/>
            <person name="Hogan J.R."/>
            <person name="Hong Y.S."/>
            <person name="Hoover J."/>
            <person name="Jaillon O."/>
            <person name="Ke Z."/>
            <person name="Kodira C."/>
            <person name="Kokoza E."/>
            <person name="Koutsos A."/>
            <person name="Letunic I."/>
            <person name="Levitsky A."/>
            <person name="Liang Y."/>
            <person name="Lin J.J."/>
            <person name="Lobo N.F."/>
            <person name="Lopez J.R."/>
            <person name="Malek J.A."/>
            <person name="McIntosh T.C."/>
            <person name="Meister S."/>
            <person name="Miller J."/>
            <person name="Mobarry C."/>
            <person name="Mongin E."/>
            <person name="Murphy S.D."/>
            <person name="O'Brochta D.A."/>
            <person name="Pfannkoch C."/>
            <person name="Qi R."/>
            <person name="Regier M.A."/>
            <person name="Remington K."/>
            <person name="Shao H."/>
            <person name="Sharakhova M.V."/>
            <person name="Sitter C.D."/>
            <person name="Shetty J."/>
            <person name="Smith T.J."/>
            <person name="Strong R."/>
            <person name="Sun J."/>
            <person name="Thomasova D."/>
            <person name="Ton L.Q."/>
            <person name="Topalis P."/>
            <person name="Tu Z."/>
            <person name="Unger M.F."/>
            <person name="Walenz B."/>
            <person name="Wang A."/>
            <person name="Wang J."/>
            <person name="Wang M."/>
            <person name="Wang X."/>
            <person name="Woodford K.J."/>
            <person name="Wortman J.R."/>
            <person name="Wu M."/>
            <person name="Yao A."/>
            <person name="Zdobnov E.M."/>
            <person name="Zhang H."/>
            <person name="Zhao Q."/>
            <person name="Zhao S."/>
            <person name="Zhu S.C."/>
            <person name="Zhimulev I."/>
            <person name="Coluzzi M."/>
            <person name="della Torre A."/>
            <person name="Roth C.W."/>
            <person name="Louis C."/>
            <person name="Kalush F."/>
            <person name="Mural R.J."/>
            <person name="Myers E.W."/>
            <person name="Adams M.D."/>
            <person name="Smith H.O."/>
            <person name="Broder S."/>
            <person name="Gardner M.J."/>
            <person name="Fraser C.M."/>
            <person name="Birney E."/>
            <person name="Bork P."/>
            <person name="Brey P.T."/>
            <person name="Venter J.C."/>
            <person name="Weissenbach J."/>
            <person name="Kafatos F.C."/>
            <person name="Collins F.H."/>
            <person name="Hoffman S.L."/>
        </authorList>
    </citation>
    <scope>NUCLEOTIDE SEQUENCE [LARGE SCALE GENOMIC DNA]</scope>
    <source>
        <strain evidence="1">PEST</strain>
    </source>
</reference>
<dbReference type="HOGENOM" id="CLU_3038258_0_0_1"/>
<sequence>RAGKEETFLSGRSGLNFHNVLSAPPSSSIVLIAACGTNSVRERVCVCVVYSKCVV</sequence>
<dbReference type="AlphaFoldDB" id="A0NG69"/>
<name>A0NG69_ANOGA</name>
<organism evidence="1">
    <name type="scientific">Anopheles gambiae</name>
    <name type="common">African malaria mosquito</name>
    <dbReference type="NCBI Taxonomy" id="7165"/>
    <lineage>
        <taxon>Eukaryota</taxon>
        <taxon>Metazoa</taxon>
        <taxon>Ecdysozoa</taxon>
        <taxon>Arthropoda</taxon>
        <taxon>Hexapoda</taxon>
        <taxon>Insecta</taxon>
        <taxon>Pterygota</taxon>
        <taxon>Neoptera</taxon>
        <taxon>Endopterygota</taxon>
        <taxon>Diptera</taxon>
        <taxon>Nematocera</taxon>
        <taxon>Culicoidea</taxon>
        <taxon>Culicidae</taxon>
        <taxon>Anophelinae</taxon>
        <taxon>Anopheles</taxon>
    </lineage>
</organism>